<dbReference type="GeneTree" id="ENSGT00390000001979"/>
<dbReference type="PANTHER" id="PTHR12645:SF0">
    <property type="entry name" value="FAD-LINKED SULFHYDRYL OXIDASE ALR"/>
    <property type="match status" value="1"/>
</dbReference>
<proteinExistence type="predicted"/>
<feature type="domain" description="ERV/ALR sulfhydryl oxidase" evidence="10">
    <location>
        <begin position="46"/>
        <end position="146"/>
    </location>
</feature>
<dbReference type="Ensembl" id="ENSCINT00000034596.1">
    <property type="protein sequence ID" value="ENSCINP00000031932.1"/>
    <property type="gene ID" value="ENSCING00000018539.1"/>
</dbReference>
<dbReference type="FunCoup" id="H2XQJ8">
    <property type="interactions" value="198"/>
</dbReference>
<evidence type="ECO:0000313" key="11">
    <source>
        <dbReference type="Ensembl" id="ENSCINP00000031932.1"/>
    </source>
</evidence>
<gene>
    <name evidence="11" type="primary">LOC100178035</name>
</gene>
<dbReference type="InterPro" id="IPR017905">
    <property type="entry name" value="ERV/ALR_sulphydryl_oxidase"/>
</dbReference>
<evidence type="ECO:0000256" key="1">
    <source>
        <dbReference type="ARBA" id="ARBA00001974"/>
    </source>
</evidence>
<evidence type="ECO:0000256" key="7">
    <source>
        <dbReference type="ARBA" id="ARBA00023157"/>
    </source>
</evidence>
<dbReference type="FunFam" id="1.20.120.310:FF:000003">
    <property type="entry name" value="Sulfhydryl oxidase"/>
    <property type="match status" value="1"/>
</dbReference>
<evidence type="ECO:0000256" key="4">
    <source>
        <dbReference type="ARBA" id="ARBA00022827"/>
    </source>
</evidence>
<dbReference type="Gene3D" id="1.20.120.310">
    <property type="entry name" value="ERV/ALR sulfhydryl oxidase domain"/>
    <property type="match status" value="1"/>
</dbReference>
<dbReference type="GO" id="GO:0007507">
    <property type="term" value="P:heart development"/>
    <property type="evidence" value="ECO:0007669"/>
    <property type="project" value="Ensembl"/>
</dbReference>
<keyword evidence="7" id="KW-1015">Disulfide bond</keyword>
<sequence>MMSSHRQYDDEPHEAVASMGRKVCRVCDDFKSWRKNKNEEPRSPSCPLDREELGRNTWSFIHTMAAYYPRKPTEQQQCEMKQFIESFSKFYPCVDCAEDLRKNIKLNPPKVGGRVDLSRWFCEQHNIVNLKLGKQQFDCSKVLERWKNGWKDGSCD</sequence>
<dbReference type="InterPro" id="IPR036774">
    <property type="entry name" value="ERV/ALR_sulphydryl_oxid_sf"/>
</dbReference>
<dbReference type="GO" id="GO:0042802">
    <property type="term" value="F:identical protein binding"/>
    <property type="evidence" value="ECO:0007669"/>
    <property type="project" value="Ensembl"/>
</dbReference>
<organism evidence="11 12">
    <name type="scientific">Ciona intestinalis</name>
    <name type="common">Transparent sea squirt</name>
    <name type="synonym">Ascidia intestinalis</name>
    <dbReference type="NCBI Taxonomy" id="7719"/>
    <lineage>
        <taxon>Eukaryota</taxon>
        <taxon>Metazoa</taxon>
        <taxon>Chordata</taxon>
        <taxon>Tunicata</taxon>
        <taxon>Ascidiacea</taxon>
        <taxon>Phlebobranchia</taxon>
        <taxon>Cionidae</taxon>
        <taxon>Ciona</taxon>
    </lineage>
</organism>
<reference evidence="11" key="3">
    <citation type="submission" date="2025-09" db="UniProtKB">
        <authorList>
            <consortium name="Ensembl"/>
        </authorList>
    </citation>
    <scope>IDENTIFICATION</scope>
</reference>
<evidence type="ECO:0000256" key="5">
    <source>
        <dbReference type="ARBA" id="ARBA00023002"/>
    </source>
</evidence>
<evidence type="ECO:0000256" key="2">
    <source>
        <dbReference type="ARBA" id="ARBA00004569"/>
    </source>
</evidence>
<name>H2XQJ8_CIOIN</name>
<dbReference type="Pfam" id="PF04777">
    <property type="entry name" value="Evr1_Alr"/>
    <property type="match status" value="1"/>
</dbReference>
<dbReference type="Proteomes" id="UP000008144">
    <property type="component" value="Unassembled WGS sequence"/>
</dbReference>
<keyword evidence="12" id="KW-1185">Reference proteome</keyword>
<dbReference type="SUPFAM" id="SSF69000">
    <property type="entry name" value="FAD-dependent thiol oxidase"/>
    <property type="match status" value="1"/>
</dbReference>
<evidence type="ECO:0000256" key="9">
    <source>
        <dbReference type="RuleBase" id="RU371123"/>
    </source>
</evidence>
<reference evidence="11" key="2">
    <citation type="submission" date="2025-08" db="UniProtKB">
        <authorList>
            <consortium name="Ensembl"/>
        </authorList>
    </citation>
    <scope>IDENTIFICATION</scope>
</reference>
<dbReference type="PANTHER" id="PTHR12645">
    <property type="entry name" value="ALR/ERV"/>
    <property type="match status" value="1"/>
</dbReference>
<evidence type="ECO:0000313" key="12">
    <source>
        <dbReference type="Proteomes" id="UP000008144"/>
    </source>
</evidence>
<dbReference type="EC" id="1.8.3.2" evidence="9"/>
<dbReference type="GO" id="GO:0050660">
    <property type="term" value="F:flavin adenine dinucleotide binding"/>
    <property type="evidence" value="ECO:0000318"/>
    <property type="project" value="GO_Central"/>
</dbReference>
<evidence type="ECO:0000259" key="10">
    <source>
        <dbReference type="PROSITE" id="PS51324"/>
    </source>
</evidence>
<dbReference type="AlphaFoldDB" id="H2XQJ8"/>
<keyword evidence="3 9" id="KW-0285">Flavoprotein</keyword>
<comment type="subcellular location">
    <subcellularLocation>
        <location evidence="2">Mitochondrion intermembrane space</location>
    </subcellularLocation>
</comment>
<dbReference type="GO" id="GO:0005758">
    <property type="term" value="C:mitochondrial intermembrane space"/>
    <property type="evidence" value="ECO:0007669"/>
    <property type="project" value="UniProtKB-SubCell"/>
</dbReference>
<dbReference type="GO" id="GO:0005739">
    <property type="term" value="C:mitochondrion"/>
    <property type="evidence" value="ECO:0000318"/>
    <property type="project" value="GO_Central"/>
</dbReference>
<dbReference type="STRING" id="7719.ENSCINP00000031932"/>
<dbReference type="OMA" id="TWMCEAH"/>
<evidence type="ECO:0000256" key="8">
    <source>
        <dbReference type="ARBA" id="ARBA00048864"/>
    </source>
</evidence>
<keyword evidence="5 9" id="KW-0560">Oxidoreductase</keyword>
<reference evidence="12" key="1">
    <citation type="journal article" date="2002" name="Science">
        <title>The draft genome of Ciona intestinalis: insights into chordate and vertebrate origins.</title>
        <authorList>
            <person name="Dehal P."/>
            <person name="Satou Y."/>
            <person name="Campbell R.K."/>
            <person name="Chapman J."/>
            <person name="Degnan B."/>
            <person name="De Tomaso A."/>
            <person name="Davidson B."/>
            <person name="Di Gregorio A."/>
            <person name="Gelpke M."/>
            <person name="Goodstein D.M."/>
            <person name="Harafuji N."/>
            <person name="Hastings K.E."/>
            <person name="Ho I."/>
            <person name="Hotta K."/>
            <person name="Huang W."/>
            <person name="Kawashima T."/>
            <person name="Lemaire P."/>
            <person name="Martinez D."/>
            <person name="Meinertzhagen I.A."/>
            <person name="Necula S."/>
            <person name="Nonaka M."/>
            <person name="Putnam N."/>
            <person name="Rash S."/>
            <person name="Saiga H."/>
            <person name="Satake M."/>
            <person name="Terry A."/>
            <person name="Yamada L."/>
            <person name="Wang H.G."/>
            <person name="Awazu S."/>
            <person name="Azumi K."/>
            <person name="Boore J."/>
            <person name="Branno M."/>
            <person name="Chin-Bow S."/>
            <person name="DeSantis R."/>
            <person name="Doyle S."/>
            <person name="Francino P."/>
            <person name="Keys D.N."/>
            <person name="Haga S."/>
            <person name="Hayashi H."/>
            <person name="Hino K."/>
            <person name="Imai K.S."/>
            <person name="Inaba K."/>
            <person name="Kano S."/>
            <person name="Kobayashi K."/>
            <person name="Kobayashi M."/>
            <person name="Lee B.I."/>
            <person name="Makabe K.W."/>
            <person name="Manohar C."/>
            <person name="Matassi G."/>
            <person name="Medina M."/>
            <person name="Mochizuki Y."/>
            <person name="Mount S."/>
            <person name="Morishita T."/>
            <person name="Miura S."/>
            <person name="Nakayama A."/>
            <person name="Nishizaka S."/>
            <person name="Nomoto H."/>
            <person name="Ohta F."/>
            <person name="Oishi K."/>
            <person name="Rigoutsos I."/>
            <person name="Sano M."/>
            <person name="Sasaki A."/>
            <person name="Sasakura Y."/>
            <person name="Shoguchi E."/>
            <person name="Shin-i T."/>
            <person name="Spagnuolo A."/>
            <person name="Stainier D."/>
            <person name="Suzuki M.M."/>
            <person name="Tassy O."/>
            <person name="Takatori N."/>
            <person name="Tokuoka M."/>
            <person name="Yagi K."/>
            <person name="Yoshizaki F."/>
            <person name="Wada S."/>
            <person name="Zhang C."/>
            <person name="Hyatt P.D."/>
            <person name="Larimer F."/>
            <person name="Detter C."/>
            <person name="Doggett N."/>
            <person name="Glavina T."/>
            <person name="Hawkins T."/>
            <person name="Richardson P."/>
            <person name="Lucas S."/>
            <person name="Kohara Y."/>
            <person name="Levine M."/>
            <person name="Satoh N."/>
            <person name="Rokhsar D.S."/>
        </authorList>
    </citation>
    <scope>NUCLEOTIDE SEQUENCE [LARGE SCALE GENOMIC DNA]</scope>
</reference>
<evidence type="ECO:0000256" key="3">
    <source>
        <dbReference type="ARBA" id="ARBA00022630"/>
    </source>
</evidence>
<dbReference type="InParanoid" id="H2XQJ8"/>
<comment type="catalytic activity">
    <reaction evidence="8 9">
        <text>2 R'C(R)SH + O2 = R'C(R)S-S(R)CR' + H2O2</text>
        <dbReference type="Rhea" id="RHEA:17357"/>
        <dbReference type="ChEBI" id="CHEBI:15379"/>
        <dbReference type="ChEBI" id="CHEBI:16240"/>
        <dbReference type="ChEBI" id="CHEBI:16520"/>
        <dbReference type="ChEBI" id="CHEBI:17412"/>
        <dbReference type="EC" id="1.8.3.2"/>
    </reaction>
</comment>
<keyword evidence="6" id="KW-0496">Mitochondrion</keyword>
<evidence type="ECO:0000256" key="6">
    <source>
        <dbReference type="ARBA" id="ARBA00023128"/>
    </source>
</evidence>
<dbReference type="InterPro" id="IPR039799">
    <property type="entry name" value="ALR/ERV"/>
</dbReference>
<comment type="cofactor">
    <cofactor evidence="1 9">
        <name>FAD</name>
        <dbReference type="ChEBI" id="CHEBI:57692"/>
    </cofactor>
</comment>
<keyword evidence="4 9" id="KW-0274">FAD</keyword>
<dbReference type="PROSITE" id="PS51324">
    <property type="entry name" value="ERV_ALR"/>
    <property type="match status" value="1"/>
</dbReference>
<accession>H2XQJ8</accession>
<protein>
    <recommendedName>
        <fullName evidence="9">Sulfhydryl oxidase</fullName>
        <ecNumber evidence="9">1.8.3.2</ecNumber>
    </recommendedName>
</protein>
<dbReference type="GO" id="GO:0016971">
    <property type="term" value="F:flavin-dependent sulfhydryl oxidase activity"/>
    <property type="evidence" value="ECO:0000318"/>
    <property type="project" value="GO_Central"/>
</dbReference>
<dbReference type="HOGENOM" id="CLU_070631_1_1_1"/>